<organism evidence="2 3">
    <name type="scientific">Pyxidicoccus fallax</name>
    <dbReference type="NCBI Taxonomy" id="394095"/>
    <lineage>
        <taxon>Bacteria</taxon>
        <taxon>Pseudomonadati</taxon>
        <taxon>Myxococcota</taxon>
        <taxon>Myxococcia</taxon>
        <taxon>Myxococcales</taxon>
        <taxon>Cystobacterineae</taxon>
        <taxon>Myxococcaceae</taxon>
        <taxon>Pyxidicoccus</taxon>
    </lineage>
</organism>
<dbReference type="InterPro" id="IPR016024">
    <property type="entry name" value="ARM-type_fold"/>
</dbReference>
<dbReference type="Pfam" id="PF20720">
    <property type="entry name" value="nSTAND3"/>
    <property type="match status" value="1"/>
</dbReference>
<comment type="caution">
    <text evidence="2">The sequence shown here is derived from an EMBL/GenBank/DDBJ whole genome shotgun (WGS) entry which is preliminary data.</text>
</comment>
<accession>A0A848LF03</accession>
<evidence type="ECO:0000313" key="3">
    <source>
        <dbReference type="Proteomes" id="UP000518300"/>
    </source>
</evidence>
<evidence type="ECO:0000259" key="1">
    <source>
        <dbReference type="Pfam" id="PF20720"/>
    </source>
</evidence>
<sequence>MSEQSSDRMGLPAYKGYEYQILTTVWLALELMLARSGPCAEIEVEPASEEDIRARLDVSHEQALSTLRLPAREELQIQIKYRSRPLGSTAFKEIVSPSSARRPQKGPTPRLRPVEYLSRSDETTYILVTSAQVEAKLAGHRIQDLDERPSSTTGLPFPSRLPKEEQARIARRLCILDQQTRETVRGRIEKHLRERAHIPSTRLTACTNEMKSRVRERLLGNVGRHWPREELLDVLRQFGGLPEHPHENFVPPSNFERLADQLEQRFALVLYGPPGVGKSTVADILAYRHKVGAEPFEVLQENLSPGKIRQALRSPGRTLFYLEDPWGSGTPAPDVHRWRTEMAYLLTEAGPDKRFLITSRTGNLRGGGGDAKLSDTISEVAEELLPAHYSPEDRLRILEQELRGTPQAQDFVVAHEEQIVSKLDVPFSLRHFGRRLRKKPSLSLEELEEALKRSLMEVIGNTVAGEVREGSIASVVPGALAGFLLFLRNPIDAEEVKAFAGVLRDSGRTGIELEAMFHRLHLEGWLELRAEGYWAHPQVMDGLLSLFETAPETVTDALVEWLCALIAASMLSGTIRLVFALEQRKRPLPPDVAHALDTFLGEYVTQESDEGFSEALERFSLFSRGVTPEALVARRLVGLVEGFTRFNDIWMPAEWTPAERQAVQTSPGARALAGRFVRFGWLASRRKYGWERFSSWSRDLGWDFTEDLRFAARNALAEAGARDLPEPTSSGLNDAFDINLRQILEGALEAPDAPAEELLLLALDALGRTRQLLDSETRSLRVTAGFQTQEMFRERPLKARCLAYEHALATVVDIRRCREGHAWAVDHPRRAEIVPAFFQSIFAAILPTTTFLGRRWSVDRQSASLDELAALHEAASPDDRRWLWNLMAVIRASELLPKLLDDLRACPLEHLTSGIHALHSLAGEEFPGVLARLMESIEFARRVALAEARRGKDSSRPLEGLTPSELEVVTLCTAAIGKAPPESAVRKLSSEQQTWLRQLASQNPGVLGLGALLVLAVSGSPLEEVFSTSKVLSQDVLLPLALHLLLGRDVPGAHDLVSAHLAHESAKVRAAALALLAPRATSMERERIIGMAGDPSVLVQRECALQIGAMAWGDGTDALFKLLAAPAVTHGWDHPHASPVARAAAKALVGLPSLTEPDFERCLGFIEQGVQATLDSYARCDLLPLLARNPSTKALRVLEACMKSREAIQVRNGALSFPLRYAGAWFLLQHLRRYPEARAEVRVEDLGWAARHTDASLAVPALIVLGLLTSRAWQCMRQVLTDDTMTSRRALLLSVGFVLSGEDRPVMEQAFARAVDAADAPGLQLLEQVRVGLGDGRTPDLALCREPEAMTWMAGLQAEERVPRALRWCFFELFGRRAEDPLCLEGMTPGQVLTEDQSLTWLAQKEWRGVDHD</sequence>
<proteinExistence type="predicted"/>
<dbReference type="EMBL" id="JABBJJ010000080">
    <property type="protein sequence ID" value="NMO16852.1"/>
    <property type="molecule type" value="Genomic_DNA"/>
</dbReference>
<gene>
    <name evidence="2" type="ORF">HG543_18585</name>
</gene>
<protein>
    <recommendedName>
        <fullName evidence="1">Novel STAND NTPase 3 domain-containing protein</fullName>
    </recommendedName>
</protein>
<keyword evidence="3" id="KW-1185">Reference proteome</keyword>
<dbReference type="InterPro" id="IPR027417">
    <property type="entry name" value="P-loop_NTPase"/>
</dbReference>
<dbReference type="InterPro" id="IPR049050">
    <property type="entry name" value="nSTAND3"/>
</dbReference>
<evidence type="ECO:0000313" key="2">
    <source>
        <dbReference type="EMBL" id="NMO16852.1"/>
    </source>
</evidence>
<dbReference type="RefSeq" id="WP_169346140.1">
    <property type="nucleotide sequence ID" value="NZ_JABBJJ010000080.1"/>
</dbReference>
<dbReference type="SUPFAM" id="SSF52540">
    <property type="entry name" value="P-loop containing nucleoside triphosphate hydrolases"/>
    <property type="match status" value="1"/>
</dbReference>
<feature type="domain" description="Novel STAND NTPase 3" evidence="1">
    <location>
        <begin position="249"/>
        <end position="402"/>
    </location>
</feature>
<reference evidence="2 3" key="1">
    <citation type="submission" date="2020-04" db="EMBL/GenBank/DDBJ databases">
        <title>Draft genome of Pyxidicoccus fallax type strain.</title>
        <authorList>
            <person name="Whitworth D.E."/>
        </authorList>
    </citation>
    <scope>NUCLEOTIDE SEQUENCE [LARGE SCALE GENOMIC DNA]</scope>
    <source>
        <strain evidence="2 3">DSM 14698</strain>
    </source>
</reference>
<name>A0A848LF03_9BACT</name>
<dbReference type="SUPFAM" id="SSF48371">
    <property type="entry name" value="ARM repeat"/>
    <property type="match status" value="1"/>
</dbReference>
<dbReference type="Proteomes" id="UP000518300">
    <property type="component" value="Unassembled WGS sequence"/>
</dbReference>